<evidence type="ECO:0000259" key="8">
    <source>
        <dbReference type="PROSITE" id="PS50966"/>
    </source>
</evidence>
<organism evidence="9 10">
    <name type="scientific">Rubus argutus</name>
    <name type="common">Southern blackberry</name>
    <dbReference type="NCBI Taxonomy" id="59490"/>
    <lineage>
        <taxon>Eukaryota</taxon>
        <taxon>Viridiplantae</taxon>
        <taxon>Streptophyta</taxon>
        <taxon>Embryophyta</taxon>
        <taxon>Tracheophyta</taxon>
        <taxon>Spermatophyta</taxon>
        <taxon>Magnoliopsida</taxon>
        <taxon>eudicotyledons</taxon>
        <taxon>Gunneridae</taxon>
        <taxon>Pentapetalae</taxon>
        <taxon>rosids</taxon>
        <taxon>fabids</taxon>
        <taxon>Rosales</taxon>
        <taxon>Rosaceae</taxon>
        <taxon>Rosoideae</taxon>
        <taxon>Rosoideae incertae sedis</taxon>
        <taxon>Rubus</taxon>
    </lineage>
</organism>
<dbReference type="InterPro" id="IPR007527">
    <property type="entry name" value="Znf_SWIM"/>
</dbReference>
<proteinExistence type="inferred from homology"/>
<keyword evidence="4 6" id="KW-0862">Zinc</keyword>
<comment type="subcellular location">
    <subcellularLocation>
        <location evidence="6">Nucleus</location>
    </subcellularLocation>
</comment>
<comment type="similarity">
    <text evidence="1 6">Belongs to the FHY3/FAR1 family.</text>
</comment>
<evidence type="ECO:0000313" key="9">
    <source>
        <dbReference type="EMBL" id="KAK9922615.1"/>
    </source>
</evidence>
<evidence type="ECO:0000256" key="1">
    <source>
        <dbReference type="ARBA" id="ARBA00005889"/>
    </source>
</evidence>
<protein>
    <recommendedName>
        <fullName evidence="6">Protein FAR1-RELATED SEQUENCE</fullName>
    </recommendedName>
</protein>
<dbReference type="PANTHER" id="PTHR31669:SF292">
    <property type="entry name" value="OS02G0262500 PROTEIN"/>
    <property type="match status" value="1"/>
</dbReference>
<reference evidence="9 10" key="1">
    <citation type="journal article" date="2023" name="G3 (Bethesda)">
        <title>A chromosome-length genome assembly and annotation of blackberry (Rubus argutus, cv. 'Hillquist').</title>
        <authorList>
            <person name="Bruna T."/>
            <person name="Aryal R."/>
            <person name="Dudchenko O."/>
            <person name="Sargent D.J."/>
            <person name="Mead D."/>
            <person name="Buti M."/>
            <person name="Cavallini A."/>
            <person name="Hytonen T."/>
            <person name="Andres J."/>
            <person name="Pham M."/>
            <person name="Weisz D."/>
            <person name="Mascagni F."/>
            <person name="Usai G."/>
            <person name="Natali L."/>
            <person name="Bassil N."/>
            <person name="Fernandez G.E."/>
            <person name="Lomsadze A."/>
            <person name="Armour M."/>
            <person name="Olukolu B."/>
            <person name="Poorten T."/>
            <person name="Britton C."/>
            <person name="Davik J."/>
            <person name="Ashrafi H."/>
            <person name="Aiden E.L."/>
            <person name="Borodovsky M."/>
            <person name="Worthington M."/>
        </authorList>
    </citation>
    <scope>NUCLEOTIDE SEQUENCE [LARGE SCALE GENOMIC DNA]</scope>
    <source>
        <strain evidence="9">PI 553951</strain>
    </source>
</reference>
<keyword evidence="10" id="KW-1185">Reference proteome</keyword>
<gene>
    <name evidence="9" type="ORF">M0R45_031072</name>
</gene>
<evidence type="ECO:0000313" key="10">
    <source>
        <dbReference type="Proteomes" id="UP001457282"/>
    </source>
</evidence>
<dbReference type="PROSITE" id="PS50966">
    <property type="entry name" value="ZF_SWIM"/>
    <property type="match status" value="1"/>
</dbReference>
<keyword evidence="3 5" id="KW-0863">Zinc-finger</keyword>
<dbReference type="PANTHER" id="PTHR31669">
    <property type="entry name" value="PROTEIN FAR1-RELATED SEQUENCE 10-RELATED"/>
    <property type="match status" value="1"/>
</dbReference>
<evidence type="ECO:0000256" key="5">
    <source>
        <dbReference type="PROSITE-ProRule" id="PRU00325"/>
    </source>
</evidence>
<dbReference type="AlphaFoldDB" id="A0AAW1WF41"/>
<dbReference type="GO" id="GO:0005634">
    <property type="term" value="C:nucleus"/>
    <property type="evidence" value="ECO:0007669"/>
    <property type="project" value="UniProtKB-SubCell"/>
</dbReference>
<sequence>MWSTQQKKFNVVYFEGESEARFVCCCQKMEYEGIPCSHIFNVLKHENMFKIPTSLIMKRWTIPKKASPRRCNPHRFNNVTKDGESKARFGYMSDRLWKFSFRALSSKEMYDMIREEIDKLEEKLETMSIVLEGRRLDITTTLLEIQLL</sequence>
<keyword evidence="7" id="KW-0175">Coiled coil</keyword>
<evidence type="ECO:0000256" key="4">
    <source>
        <dbReference type="ARBA" id="ARBA00022833"/>
    </source>
</evidence>
<keyword evidence="6" id="KW-0539">Nucleus</keyword>
<dbReference type="SMART" id="SM00575">
    <property type="entry name" value="ZnF_PMZ"/>
    <property type="match status" value="1"/>
</dbReference>
<comment type="function">
    <text evidence="6">Putative transcription activator involved in regulating light control of development.</text>
</comment>
<dbReference type="InterPro" id="IPR031052">
    <property type="entry name" value="FHY3/FAR1"/>
</dbReference>
<name>A0AAW1WF41_RUBAR</name>
<keyword evidence="2 6" id="KW-0479">Metal-binding</keyword>
<feature type="domain" description="SWIM-type" evidence="8">
    <location>
        <begin position="9"/>
        <end position="47"/>
    </location>
</feature>
<dbReference type="EMBL" id="JBEDUW010000006">
    <property type="protein sequence ID" value="KAK9922615.1"/>
    <property type="molecule type" value="Genomic_DNA"/>
</dbReference>
<dbReference type="GO" id="GO:0006355">
    <property type="term" value="P:regulation of DNA-templated transcription"/>
    <property type="evidence" value="ECO:0007669"/>
    <property type="project" value="UniProtKB-UniRule"/>
</dbReference>
<evidence type="ECO:0000256" key="3">
    <source>
        <dbReference type="ARBA" id="ARBA00022771"/>
    </source>
</evidence>
<comment type="caution">
    <text evidence="9">The sequence shown here is derived from an EMBL/GenBank/DDBJ whole genome shotgun (WGS) entry which is preliminary data.</text>
</comment>
<dbReference type="Proteomes" id="UP001457282">
    <property type="component" value="Unassembled WGS sequence"/>
</dbReference>
<evidence type="ECO:0000256" key="2">
    <source>
        <dbReference type="ARBA" id="ARBA00022723"/>
    </source>
</evidence>
<feature type="coiled-coil region" evidence="7">
    <location>
        <begin position="103"/>
        <end position="130"/>
    </location>
</feature>
<evidence type="ECO:0000256" key="6">
    <source>
        <dbReference type="RuleBase" id="RU367018"/>
    </source>
</evidence>
<evidence type="ECO:0000256" key="7">
    <source>
        <dbReference type="SAM" id="Coils"/>
    </source>
</evidence>
<dbReference type="InterPro" id="IPR006564">
    <property type="entry name" value="Znf_PMZ"/>
</dbReference>
<dbReference type="GO" id="GO:0008270">
    <property type="term" value="F:zinc ion binding"/>
    <property type="evidence" value="ECO:0007669"/>
    <property type="project" value="UniProtKB-UniRule"/>
</dbReference>
<accession>A0AAW1WF41</accession>